<reference evidence="1 2" key="1">
    <citation type="journal article" date="2023" name="Plants (Basel)">
        <title>Bridging the Gap: Combining Genomics and Transcriptomics Approaches to Understand Stylosanthes scabra, an Orphan Legume from the Brazilian Caatinga.</title>
        <authorList>
            <person name="Ferreira-Neto J.R.C."/>
            <person name="da Silva M.D."/>
            <person name="Binneck E."/>
            <person name="de Melo N.F."/>
            <person name="da Silva R.H."/>
            <person name="de Melo A.L.T.M."/>
            <person name="Pandolfi V."/>
            <person name="Bustamante F.O."/>
            <person name="Brasileiro-Vidal A.C."/>
            <person name="Benko-Iseppon A.M."/>
        </authorList>
    </citation>
    <scope>NUCLEOTIDE SEQUENCE [LARGE SCALE GENOMIC DNA]</scope>
    <source>
        <tissue evidence="1">Leaves</tissue>
    </source>
</reference>
<dbReference type="Proteomes" id="UP001341840">
    <property type="component" value="Unassembled WGS sequence"/>
</dbReference>
<evidence type="ECO:0000313" key="2">
    <source>
        <dbReference type="Proteomes" id="UP001341840"/>
    </source>
</evidence>
<proteinExistence type="predicted"/>
<feature type="non-terminal residue" evidence="1">
    <location>
        <position position="61"/>
    </location>
</feature>
<sequence length="61" mass="6884">MRELDPIIPASAACLLTHAHKPPLSFTHLRDNKFSFILMSCITQHSPSQVPRICVEVLRIC</sequence>
<comment type="caution">
    <text evidence="1">The sequence shown here is derived from an EMBL/GenBank/DDBJ whole genome shotgun (WGS) entry which is preliminary data.</text>
</comment>
<evidence type="ECO:0000313" key="1">
    <source>
        <dbReference type="EMBL" id="MED6117753.1"/>
    </source>
</evidence>
<protein>
    <submittedName>
        <fullName evidence="1">Uncharacterized protein</fullName>
    </submittedName>
</protein>
<dbReference type="EMBL" id="JASCZI010008320">
    <property type="protein sequence ID" value="MED6117753.1"/>
    <property type="molecule type" value="Genomic_DNA"/>
</dbReference>
<organism evidence="1 2">
    <name type="scientific">Stylosanthes scabra</name>
    <dbReference type="NCBI Taxonomy" id="79078"/>
    <lineage>
        <taxon>Eukaryota</taxon>
        <taxon>Viridiplantae</taxon>
        <taxon>Streptophyta</taxon>
        <taxon>Embryophyta</taxon>
        <taxon>Tracheophyta</taxon>
        <taxon>Spermatophyta</taxon>
        <taxon>Magnoliopsida</taxon>
        <taxon>eudicotyledons</taxon>
        <taxon>Gunneridae</taxon>
        <taxon>Pentapetalae</taxon>
        <taxon>rosids</taxon>
        <taxon>fabids</taxon>
        <taxon>Fabales</taxon>
        <taxon>Fabaceae</taxon>
        <taxon>Papilionoideae</taxon>
        <taxon>50 kb inversion clade</taxon>
        <taxon>dalbergioids sensu lato</taxon>
        <taxon>Dalbergieae</taxon>
        <taxon>Pterocarpus clade</taxon>
        <taxon>Stylosanthes</taxon>
    </lineage>
</organism>
<gene>
    <name evidence="1" type="ORF">PIB30_112715</name>
</gene>
<name>A0ABU6R144_9FABA</name>
<keyword evidence="2" id="KW-1185">Reference proteome</keyword>
<accession>A0ABU6R144</accession>